<proteinExistence type="predicted"/>
<feature type="non-terminal residue" evidence="2">
    <location>
        <position position="1"/>
    </location>
</feature>
<evidence type="ECO:0000313" key="2">
    <source>
        <dbReference type="EMBL" id="GAG27561.1"/>
    </source>
</evidence>
<dbReference type="AlphaFoldDB" id="X0XRR4"/>
<organism evidence="2">
    <name type="scientific">marine sediment metagenome</name>
    <dbReference type="NCBI Taxonomy" id="412755"/>
    <lineage>
        <taxon>unclassified sequences</taxon>
        <taxon>metagenomes</taxon>
        <taxon>ecological metagenomes</taxon>
    </lineage>
</organism>
<dbReference type="EMBL" id="BARS01034996">
    <property type="protein sequence ID" value="GAG27561.1"/>
    <property type="molecule type" value="Genomic_DNA"/>
</dbReference>
<dbReference type="Gene3D" id="3.40.50.300">
    <property type="entry name" value="P-loop containing nucleotide triphosphate hydrolases"/>
    <property type="match status" value="1"/>
</dbReference>
<gene>
    <name evidence="2" type="ORF">S01H1_53991</name>
</gene>
<evidence type="ECO:0008006" key="3">
    <source>
        <dbReference type="Google" id="ProtNLM"/>
    </source>
</evidence>
<accession>X0XRR4</accession>
<sequence>TLAQELVPRDDVPGRTAAIEIMMVTPTIQQYIEDGSTSDIEDAIFEGSHWGMQTMNQSLLHYYEQGVISPETAQFYAGNATEMRQMLRRMDKEREDAERIAEQKKRRVSKAER</sequence>
<name>X0XRR4_9ZZZZ</name>
<protein>
    <recommendedName>
        <fullName evidence="3">Bacterial type II secretion system protein E domain-containing protein</fullName>
    </recommendedName>
</protein>
<comment type="caution">
    <text evidence="2">The sequence shown here is derived from an EMBL/GenBank/DDBJ whole genome shotgun (WGS) entry which is preliminary data.</text>
</comment>
<feature type="region of interest" description="Disordered" evidence="1">
    <location>
        <begin position="89"/>
        <end position="113"/>
    </location>
</feature>
<reference evidence="2" key="1">
    <citation type="journal article" date="2014" name="Front. Microbiol.">
        <title>High frequency of phylogenetically diverse reductive dehalogenase-homologous genes in deep subseafloor sedimentary metagenomes.</title>
        <authorList>
            <person name="Kawai M."/>
            <person name="Futagami T."/>
            <person name="Toyoda A."/>
            <person name="Takaki Y."/>
            <person name="Nishi S."/>
            <person name="Hori S."/>
            <person name="Arai W."/>
            <person name="Tsubouchi T."/>
            <person name="Morono Y."/>
            <person name="Uchiyama I."/>
            <person name="Ito T."/>
            <person name="Fujiyama A."/>
            <person name="Inagaki F."/>
            <person name="Takami H."/>
        </authorList>
    </citation>
    <scope>NUCLEOTIDE SEQUENCE</scope>
    <source>
        <strain evidence="2">Expedition CK06-06</strain>
    </source>
</reference>
<evidence type="ECO:0000256" key="1">
    <source>
        <dbReference type="SAM" id="MobiDB-lite"/>
    </source>
</evidence>
<dbReference type="InterPro" id="IPR027417">
    <property type="entry name" value="P-loop_NTPase"/>
</dbReference>